<dbReference type="SUPFAM" id="SSF54593">
    <property type="entry name" value="Glyoxalase/Bleomycin resistance protein/Dihydroxybiphenyl dioxygenase"/>
    <property type="match status" value="1"/>
</dbReference>
<reference evidence="2 3" key="1">
    <citation type="submission" date="2017-01" db="EMBL/GenBank/DDBJ databases">
        <authorList>
            <person name="Mah S.A."/>
            <person name="Swanson W.J."/>
            <person name="Moy G.W."/>
            <person name="Vacquier V.D."/>
        </authorList>
    </citation>
    <scope>NUCLEOTIDE SEQUENCE [LARGE SCALE GENOMIC DNA]</scope>
    <source>
        <strain evidence="2 3">CPCC 203464</strain>
    </source>
</reference>
<dbReference type="InterPro" id="IPR029068">
    <property type="entry name" value="Glyas_Bleomycin-R_OHBP_Dase"/>
</dbReference>
<dbReference type="Proteomes" id="UP000186218">
    <property type="component" value="Unassembled WGS sequence"/>
</dbReference>
<dbReference type="STRING" id="1344003.SAMN05445060_3446"/>
<feature type="domain" description="VOC" evidence="1">
    <location>
        <begin position="13"/>
        <end position="132"/>
    </location>
</feature>
<accession>A0A1N7H2Y1</accession>
<evidence type="ECO:0000313" key="3">
    <source>
        <dbReference type="Proteomes" id="UP000186218"/>
    </source>
</evidence>
<evidence type="ECO:0000259" key="1">
    <source>
        <dbReference type="PROSITE" id="PS51819"/>
    </source>
</evidence>
<dbReference type="InterPro" id="IPR004360">
    <property type="entry name" value="Glyas_Fos-R_dOase_dom"/>
</dbReference>
<keyword evidence="3" id="KW-1185">Reference proteome</keyword>
<dbReference type="OrthoDB" id="9809391at2"/>
<dbReference type="Pfam" id="PF00903">
    <property type="entry name" value="Glyoxalase"/>
    <property type="match status" value="1"/>
</dbReference>
<dbReference type="InterPro" id="IPR037523">
    <property type="entry name" value="VOC_core"/>
</dbReference>
<organism evidence="2 3">
    <name type="scientific">Williamsia sterculiae</name>
    <dbReference type="NCBI Taxonomy" id="1344003"/>
    <lineage>
        <taxon>Bacteria</taxon>
        <taxon>Bacillati</taxon>
        <taxon>Actinomycetota</taxon>
        <taxon>Actinomycetes</taxon>
        <taxon>Mycobacteriales</taxon>
        <taxon>Nocardiaceae</taxon>
        <taxon>Williamsia</taxon>
    </lineage>
</organism>
<evidence type="ECO:0000313" key="2">
    <source>
        <dbReference type="EMBL" id="SIS19194.1"/>
    </source>
</evidence>
<sequence>MNNTADDNTASTHPGVFPTFQAHDADAQLRFLTDLGFVENVVYRDGDQIAHAQLDWPGGGSIMFGSHKPGAEWSREPGTAGTYLVATDVAELFDRAERLGATIIRPLQDTDYGSREFTIADPEGNLWSIGTYAGEPSKA</sequence>
<dbReference type="EMBL" id="FTNT01000011">
    <property type="protein sequence ID" value="SIS19194.1"/>
    <property type="molecule type" value="Genomic_DNA"/>
</dbReference>
<gene>
    <name evidence="2" type="ORF">SAMN05445060_3446</name>
</gene>
<dbReference type="RefSeq" id="WP_076482000.1">
    <property type="nucleotide sequence ID" value="NZ_FTNT01000011.1"/>
</dbReference>
<dbReference type="Gene3D" id="3.30.720.120">
    <property type="match status" value="1"/>
</dbReference>
<dbReference type="PANTHER" id="PTHR34109">
    <property type="entry name" value="BNAUNNG04460D PROTEIN-RELATED"/>
    <property type="match status" value="1"/>
</dbReference>
<dbReference type="PROSITE" id="PS51819">
    <property type="entry name" value="VOC"/>
    <property type="match status" value="1"/>
</dbReference>
<protein>
    <submittedName>
        <fullName evidence="2">Uncharacterized conserved protein PhnB, glyoxalase superfamily</fullName>
    </submittedName>
</protein>
<dbReference type="PANTHER" id="PTHR34109:SF1">
    <property type="entry name" value="VOC DOMAIN-CONTAINING PROTEIN"/>
    <property type="match status" value="1"/>
</dbReference>
<dbReference type="AlphaFoldDB" id="A0A1N7H2Y1"/>
<proteinExistence type="predicted"/>
<name>A0A1N7H2Y1_9NOCA</name>
<dbReference type="Gene3D" id="3.30.720.110">
    <property type="match status" value="1"/>
</dbReference>